<feature type="domain" description="PUM-HD" evidence="3">
    <location>
        <begin position="234"/>
        <end position="575"/>
    </location>
</feature>
<evidence type="ECO:0000256" key="2">
    <source>
        <dbReference type="PROSITE-ProRule" id="PRU00317"/>
    </source>
</evidence>
<dbReference type="PROSITE" id="PS50302">
    <property type="entry name" value="PUM"/>
    <property type="match status" value="7"/>
</dbReference>
<evidence type="ECO:0000259" key="3">
    <source>
        <dbReference type="PROSITE" id="PS50303"/>
    </source>
</evidence>
<dbReference type="SMART" id="SM00025">
    <property type="entry name" value="Pumilio"/>
    <property type="match status" value="8"/>
</dbReference>
<proteinExistence type="predicted"/>
<dbReference type="OrthoDB" id="668540at2759"/>
<feature type="repeat" description="Pumilio" evidence="2">
    <location>
        <begin position="470"/>
        <end position="505"/>
    </location>
</feature>
<dbReference type="GO" id="GO:0005737">
    <property type="term" value="C:cytoplasm"/>
    <property type="evidence" value="ECO:0007669"/>
    <property type="project" value="TreeGrafter"/>
</dbReference>
<dbReference type="CDD" id="cd07920">
    <property type="entry name" value="Pumilio"/>
    <property type="match status" value="1"/>
</dbReference>
<feature type="repeat" description="Pumilio" evidence="2">
    <location>
        <begin position="513"/>
        <end position="548"/>
    </location>
</feature>
<name>A0A9P5P0A2_GYMJU</name>
<dbReference type="InterPro" id="IPR016024">
    <property type="entry name" value="ARM-type_fold"/>
</dbReference>
<dbReference type="InterPro" id="IPR001313">
    <property type="entry name" value="Pumilio_RNA-bd_rpt"/>
</dbReference>
<evidence type="ECO:0000313" key="5">
    <source>
        <dbReference type="Proteomes" id="UP000724874"/>
    </source>
</evidence>
<keyword evidence="5" id="KW-1185">Reference proteome</keyword>
<accession>A0A9P5P0A2</accession>
<reference evidence="4" key="1">
    <citation type="submission" date="2020-11" db="EMBL/GenBank/DDBJ databases">
        <authorList>
            <consortium name="DOE Joint Genome Institute"/>
            <person name="Ahrendt S."/>
            <person name="Riley R."/>
            <person name="Andreopoulos W."/>
            <person name="LaButti K."/>
            <person name="Pangilinan J."/>
            <person name="Ruiz-duenas F.J."/>
            <person name="Barrasa J.M."/>
            <person name="Sanchez-Garcia M."/>
            <person name="Camarero S."/>
            <person name="Miyauchi S."/>
            <person name="Serrano A."/>
            <person name="Linde D."/>
            <person name="Babiker R."/>
            <person name="Drula E."/>
            <person name="Ayuso-Fernandez I."/>
            <person name="Pacheco R."/>
            <person name="Padilla G."/>
            <person name="Ferreira P."/>
            <person name="Barriuso J."/>
            <person name="Kellner H."/>
            <person name="Castanera R."/>
            <person name="Alfaro M."/>
            <person name="Ramirez L."/>
            <person name="Pisabarro A.G."/>
            <person name="Kuo A."/>
            <person name="Tritt A."/>
            <person name="Lipzen A."/>
            <person name="He G."/>
            <person name="Yan M."/>
            <person name="Ng V."/>
            <person name="Cullen D."/>
            <person name="Martin F."/>
            <person name="Rosso M.-N."/>
            <person name="Henrissat B."/>
            <person name="Hibbett D."/>
            <person name="Martinez A.T."/>
            <person name="Grigoriev I.V."/>
        </authorList>
    </citation>
    <scope>NUCLEOTIDE SEQUENCE</scope>
    <source>
        <strain evidence="4">AH 44721</strain>
    </source>
</reference>
<dbReference type="GO" id="GO:0003730">
    <property type="term" value="F:mRNA 3'-UTR binding"/>
    <property type="evidence" value="ECO:0007669"/>
    <property type="project" value="TreeGrafter"/>
</dbReference>
<dbReference type="Pfam" id="PF00806">
    <property type="entry name" value="PUF"/>
    <property type="match status" value="8"/>
</dbReference>
<dbReference type="Gene3D" id="1.25.10.10">
    <property type="entry name" value="Leucine-rich Repeat Variant"/>
    <property type="match status" value="1"/>
</dbReference>
<dbReference type="Proteomes" id="UP000724874">
    <property type="component" value="Unassembled WGS sequence"/>
</dbReference>
<dbReference type="InterPro" id="IPR011989">
    <property type="entry name" value="ARM-like"/>
</dbReference>
<dbReference type="InterPro" id="IPR033712">
    <property type="entry name" value="Pumilio_RNA-bd"/>
</dbReference>
<feature type="repeat" description="Pumilio" evidence="2">
    <location>
        <begin position="290"/>
        <end position="324"/>
    </location>
</feature>
<dbReference type="EMBL" id="JADNYJ010000005">
    <property type="protein sequence ID" value="KAF8910948.1"/>
    <property type="molecule type" value="Genomic_DNA"/>
</dbReference>
<dbReference type="InterPro" id="IPR033133">
    <property type="entry name" value="PUM-HD"/>
</dbReference>
<feature type="repeat" description="Pumilio" evidence="2">
    <location>
        <begin position="326"/>
        <end position="362"/>
    </location>
</feature>
<feature type="repeat" description="Pumilio" evidence="2">
    <location>
        <begin position="398"/>
        <end position="433"/>
    </location>
</feature>
<feature type="repeat" description="Pumilio" evidence="2">
    <location>
        <begin position="254"/>
        <end position="289"/>
    </location>
</feature>
<dbReference type="PANTHER" id="PTHR12537">
    <property type="entry name" value="RNA BINDING PROTEIN PUMILIO-RELATED"/>
    <property type="match status" value="1"/>
</dbReference>
<organism evidence="4 5">
    <name type="scientific">Gymnopilus junonius</name>
    <name type="common">Spectacular rustgill mushroom</name>
    <name type="synonym">Gymnopilus spectabilis subsp. junonius</name>
    <dbReference type="NCBI Taxonomy" id="109634"/>
    <lineage>
        <taxon>Eukaryota</taxon>
        <taxon>Fungi</taxon>
        <taxon>Dikarya</taxon>
        <taxon>Basidiomycota</taxon>
        <taxon>Agaricomycotina</taxon>
        <taxon>Agaricomycetes</taxon>
        <taxon>Agaricomycetidae</taxon>
        <taxon>Agaricales</taxon>
        <taxon>Agaricineae</taxon>
        <taxon>Hymenogastraceae</taxon>
        <taxon>Gymnopilus</taxon>
    </lineage>
</organism>
<dbReference type="PROSITE" id="PS50303">
    <property type="entry name" value="PUM_HD"/>
    <property type="match status" value="1"/>
</dbReference>
<dbReference type="GO" id="GO:0000288">
    <property type="term" value="P:nuclear-transcribed mRNA catabolic process, deadenylation-dependent decay"/>
    <property type="evidence" value="ECO:0007669"/>
    <property type="project" value="TreeGrafter"/>
</dbReference>
<evidence type="ECO:0000256" key="1">
    <source>
        <dbReference type="ARBA" id="ARBA00022737"/>
    </source>
</evidence>
<comment type="caution">
    <text evidence="4">The sequence shown here is derived from an EMBL/GenBank/DDBJ whole genome shotgun (WGS) entry which is preliminary data.</text>
</comment>
<gene>
    <name evidence="4" type="ORF">CPB84DRAFT_1066183</name>
</gene>
<feature type="repeat" description="Pumilio" evidence="2">
    <location>
        <begin position="434"/>
        <end position="469"/>
    </location>
</feature>
<dbReference type="AlphaFoldDB" id="A0A9P5P0A2"/>
<evidence type="ECO:0000313" key="4">
    <source>
        <dbReference type="EMBL" id="KAF8910948.1"/>
    </source>
</evidence>
<sequence>MAPQRNDDARRLFRRMPVAEDDRPLYHGAPPHMFRPGPLLFPPPPPFPQNPQLYNAYHMPEYGNYYIAQPPEPFADHSFRFDAFQSSPQVRPPYPIPHPNLLPNNNIYPLPHLRPLPPNVAEANHPLMNPTLIDYQTQPPPPLFYPPRPPQMMPPPPIPTIHLNTTTSAVFPPGVKRDNPISSSNELPIFTSLSPSRRLTFRSFPKGRQSRLPVQPLVQNVKQPRRPNFLQLTERSALLEDFRSNRDKFWGLKDILGHIIEFSGDQYGSRFIQQNLQAASYEEKQKIFDEIVPSKADQLIKDVFGNYVIQKFFEFGSQAQKDILANIVQKQVISLSLHIYGCRVVQKAIDCVSELQQSAIIRYLEQDILTCIKDAHGNHVIQKLVEVVPPDRLTFLPFLRDNMLALATHPYGCRVLQRCLEHLPDVHTKALIQAIHACTLELMQDQYGNYVIQFIIQQGREHDKATVISKIQGKLVKLSQHKYASNVCEKALLCTDSETRHTLINEIMINHSESENPVLTMVKDQYANYVLQRALTVVEGRQREDFYTQVKPLLDALQRSTTSYNRPLGSIERLMGQFFGKQASFLPSASLEKSIGHGRSSC</sequence>
<dbReference type="SUPFAM" id="SSF48371">
    <property type="entry name" value="ARM repeat"/>
    <property type="match status" value="1"/>
</dbReference>
<protein>
    <submittedName>
        <fullName evidence="4">Armadillo-type protein</fullName>
    </submittedName>
</protein>
<keyword evidence="1" id="KW-0677">Repeat</keyword>
<dbReference type="PANTHER" id="PTHR12537:SF12">
    <property type="entry name" value="MATERNAL PROTEIN PUMILIO"/>
    <property type="match status" value="1"/>
</dbReference>